<proteinExistence type="predicted"/>
<keyword evidence="2" id="KW-1185">Reference proteome</keyword>
<dbReference type="AlphaFoldDB" id="A0A2U1P0D8"/>
<dbReference type="OrthoDB" id="1724632at2759"/>
<evidence type="ECO:0000313" key="2">
    <source>
        <dbReference type="Proteomes" id="UP000245207"/>
    </source>
</evidence>
<dbReference type="Proteomes" id="UP000245207">
    <property type="component" value="Unassembled WGS sequence"/>
</dbReference>
<organism evidence="1 2">
    <name type="scientific">Artemisia annua</name>
    <name type="common">Sweet wormwood</name>
    <dbReference type="NCBI Taxonomy" id="35608"/>
    <lineage>
        <taxon>Eukaryota</taxon>
        <taxon>Viridiplantae</taxon>
        <taxon>Streptophyta</taxon>
        <taxon>Embryophyta</taxon>
        <taxon>Tracheophyta</taxon>
        <taxon>Spermatophyta</taxon>
        <taxon>Magnoliopsida</taxon>
        <taxon>eudicotyledons</taxon>
        <taxon>Gunneridae</taxon>
        <taxon>Pentapetalae</taxon>
        <taxon>asterids</taxon>
        <taxon>campanulids</taxon>
        <taxon>Asterales</taxon>
        <taxon>Asteraceae</taxon>
        <taxon>Asteroideae</taxon>
        <taxon>Anthemideae</taxon>
        <taxon>Artemisiinae</taxon>
        <taxon>Artemisia</taxon>
    </lineage>
</organism>
<protein>
    <submittedName>
        <fullName evidence="1">Uncharacterized protein</fullName>
    </submittedName>
</protein>
<name>A0A2U1P0D8_ARTAN</name>
<sequence length="149" mass="17221">MSCFSVDLRCGIPTLKLDRVVEVGEKQVAKSQQGAVADVECARRRFYRLQYHPEVLRQSLSMVRDLSWVGKKQYRYQTKGDYTIVKQAEAEILMEARRKKWFSPRFNASVSSLQVTEIEREGREEVESGKVKDAKQVVALDLISRLNNH</sequence>
<dbReference type="EMBL" id="PKPP01001885">
    <property type="protein sequence ID" value="PWA79219.1"/>
    <property type="molecule type" value="Genomic_DNA"/>
</dbReference>
<gene>
    <name evidence="1" type="ORF">CTI12_AA063290</name>
</gene>
<reference evidence="1 2" key="1">
    <citation type="journal article" date="2018" name="Mol. Plant">
        <title>The genome of Artemisia annua provides insight into the evolution of Asteraceae family and artemisinin biosynthesis.</title>
        <authorList>
            <person name="Shen Q."/>
            <person name="Zhang L."/>
            <person name="Liao Z."/>
            <person name="Wang S."/>
            <person name="Yan T."/>
            <person name="Shi P."/>
            <person name="Liu M."/>
            <person name="Fu X."/>
            <person name="Pan Q."/>
            <person name="Wang Y."/>
            <person name="Lv Z."/>
            <person name="Lu X."/>
            <person name="Zhang F."/>
            <person name="Jiang W."/>
            <person name="Ma Y."/>
            <person name="Chen M."/>
            <person name="Hao X."/>
            <person name="Li L."/>
            <person name="Tang Y."/>
            <person name="Lv G."/>
            <person name="Zhou Y."/>
            <person name="Sun X."/>
            <person name="Brodelius P.E."/>
            <person name="Rose J.K.C."/>
            <person name="Tang K."/>
        </authorList>
    </citation>
    <scope>NUCLEOTIDE SEQUENCE [LARGE SCALE GENOMIC DNA]</scope>
    <source>
        <strain evidence="2">cv. Huhao1</strain>
        <tissue evidence="1">Leaf</tissue>
    </source>
</reference>
<evidence type="ECO:0000313" key="1">
    <source>
        <dbReference type="EMBL" id="PWA79219.1"/>
    </source>
</evidence>
<comment type="caution">
    <text evidence="1">The sequence shown here is derived from an EMBL/GenBank/DDBJ whole genome shotgun (WGS) entry which is preliminary data.</text>
</comment>
<accession>A0A2U1P0D8</accession>